<organism evidence="2 3">
    <name type="scientific">Debaryomyces hansenii (strain ATCC 36239 / CBS 767 / BCRC 21394 / JCM 1990 / NBRC 0083 / IGC 2968)</name>
    <name type="common">Yeast</name>
    <name type="synonym">Torulaspora hansenii</name>
    <dbReference type="NCBI Taxonomy" id="284592"/>
    <lineage>
        <taxon>Eukaryota</taxon>
        <taxon>Fungi</taxon>
        <taxon>Dikarya</taxon>
        <taxon>Ascomycota</taxon>
        <taxon>Saccharomycotina</taxon>
        <taxon>Pichiomycetes</taxon>
        <taxon>Debaryomycetaceae</taxon>
        <taxon>Debaryomyces</taxon>
    </lineage>
</organism>
<dbReference type="Proteomes" id="UP000000599">
    <property type="component" value="Chromosome E"/>
</dbReference>
<dbReference type="eggNOG" id="ENOG502SFF8">
    <property type="taxonomic scope" value="Eukaryota"/>
</dbReference>
<evidence type="ECO:0000313" key="3">
    <source>
        <dbReference type="Proteomes" id="UP000000599"/>
    </source>
</evidence>
<dbReference type="OMA" id="DTNCSMA"/>
<feature type="region of interest" description="Disordered" evidence="1">
    <location>
        <begin position="191"/>
        <end position="234"/>
    </location>
</feature>
<feature type="region of interest" description="Disordered" evidence="1">
    <location>
        <begin position="47"/>
        <end position="165"/>
    </location>
</feature>
<dbReference type="HOGENOM" id="CLU_852572_0_0_1"/>
<dbReference type="InParanoid" id="Q6BQS3"/>
<keyword evidence="3" id="KW-1185">Reference proteome</keyword>
<name>Q6BQS3_DEBHA</name>
<dbReference type="GeneID" id="2902133"/>
<dbReference type="VEuPathDB" id="FungiDB:DEHA2E02728g"/>
<proteinExistence type="predicted"/>
<feature type="compositionally biased region" description="Low complexity" evidence="1">
    <location>
        <begin position="82"/>
        <end position="97"/>
    </location>
</feature>
<feature type="region of interest" description="Disordered" evidence="1">
    <location>
        <begin position="1"/>
        <end position="20"/>
    </location>
</feature>
<evidence type="ECO:0000313" key="2">
    <source>
        <dbReference type="EMBL" id="CAG87663.2"/>
    </source>
</evidence>
<evidence type="ECO:0000256" key="1">
    <source>
        <dbReference type="SAM" id="MobiDB-lite"/>
    </source>
</evidence>
<accession>Q6BQS3</accession>
<dbReference type="RefSeq" id="XP_459447.2">
    <property type="nucleotide sequence ID" value="XM_459447.2"/>
</dbReference>
<sequence>MSRIQESGMFSGRKGGGSWYEDYTNNKDNLNGHDRRQTKGRFGWVKRLMQGQNRNQNGTLVSTSNMTENNGYANSRVRESRGTGSSQRSQSFSGGESYEYNTDNDVNGMDQSEEIDSSNDNHEARSTTNSDQLTTQSENDNISTIPLKSMTSASTKSPSVLSTNQDNNSYVASTAETSLAPSIHANSVTQTLNPNSQLQSQTYDRDSESIVTLASSSRRTRRRSLETNSSTAGIPPASIMERLAIHPNAASSTYTASIHNANDRTSIYNGNMGVSQSSVTDSNDQANSVN</sequence>
<gene>
    <name evidence="2" type="ordered locus">DEHA2E02728g</name>
</gene>
<dbReference type="OrthoDB" id="5377012at2759"/>
<reference evidence="2 3" key="1">
    <citation type="journal article" date="2004" name="Nature">
        <title>Genome evolution in yeasts.</title>
        <authorList>
            <consortium name="Genolevures"/>
            <person name="Dujon B."/>
            <person name="Sherman D."/>
            <person name="Fischer G."/>
            <person name="Durrens P."/>
            <person name="Casaregola S."/>
            <person name="Lafontaine I."/>
            <person name="de Montigny J."/>
            <person name="Marck C."/>
            <person name="Neuveglise C."/>
            <person name="Talla E."/>
            <person name="Goffard N."/>
            <person name="Frangeul L."/>
            <person name="Aigle M."/>
            <person name="Anthouard V."/>
            <person name="Babour A."/>
            <person name="Barbe V."/>
            <person name="Barnay S."/>
            <person name="Blanchin S."/>
            <person name="Beckerich J.M."/>
            <person name="Beyne E."/>
            <person name="Bleykasten C."/>
            <person name="Boisrame A."/>
            <person name="Boyer J."/>
            <person name="Cattolico L."/>
            <person name="Confanioleri F."/>
            <person name="de Daruvar A."/>
            <person name="Despons L."/>
            <person name="Fabre E."/>
            <person name="Fairhead C."/>
            <person name="Ferry-Dumazet H."/>
            <person name="Groppi A."/>
            <person name="Hantraye F."/>
            <person name="Hennequin C."/>
            <person name="Jauniaux N."/>
            <person name="Joyet P."/>
            <person name="Kachouri R."/>
            <person name="Kerrest A."/>
            <person name="Koszul R."/>
            <person name="Lemaire M."/>
            <person name="Lesur I."/>
            <person name="Ma L."/>
            <person name="Muller H."/>
            <person name="Nicaud J.M."/>
            <person name="Nikolski M."/>
            <person name="Oztas S."/>
            <person name="Ozier-Kalogeropoulos O."/>
            <person name="Pellenz S."/>
            <person name="Potier S."/>
            <person name="Richard G.F."/>
            <person name="Straub M.L."/>
            <person name="Suleau A."/>
            <person name="Swennene D."/>
            <person name="Tekaia F."/>
            <person name="Wesolowski-Louvel M."/>
            <person name="Westhof E."/>
            <person name="Wirth B."/>
            <person name="Zeniou-Meyer M."/>
            <person name="Zivanovic I."/>
            <person name="Bolotin-Fukuhara M."/>
            <person name="Thierry A."/>
            <person name="Bouchier C."/>
            <person name="Caudron B."/>
            <person name="Scarpelli C."/>
            <person name="Gaillardin C."/>
            <person name="Weissenbach J."/>
            <person name="Wincker P."/>
            <person name="Souciet J.L."/>
        </authorList>
    </citation>
    <scope>NUCLEOTIDE SEQUENCE [LARGE SCALE GENOMIC DNA]</scope>
    <source>
        <strain evidence="3">ATCC 36239 / CBS 767 / BCRC 21394 / JCM 1990 / NBRC 0083 / IGC 2968</strain>
    </source>
</reference>
<dbReference type="EMBL" id="CR382137">
    <property type="protein sequence ID" value="CAG87663.2"/>
    <property type="molecule type" value="Genomic_DNA"/>
</dbReference>
<dbReference type="KEGG" id="dha:DEHA2E02728g"/>
<protein>
    <submittedName>
        <fullName evidence="2">DEHA2E02728p</fullName>
    </submittedName>
</protein>
<feature type="compositionally biased region" description="Polar residues" evidence="1">
    <location>
        <begin position="126"/>
        <end position="165"/>
    </location>
</feature>
<dbReference type="AlphaFoldDB" id="Q6BQS3"/>
<feature type="compositionally biased region" description="Polar residues" evidence="1">
    <location>
        <begin position="191"/>
        <end position="202"/>
    </location>
</feature>
<feature type="compositionally biased region" description="Polar residues" evidence="1">
    <location>
        <begin position="50"/>
        <end position="73"/>
    </location>
</feature>